<sequence length="96" mass="10825">MIYDSLGSLPLPQAVEIKLEKKHQTEEPRAIEDSNQSDDSKFDIHRENVAKESAVKDSLKEADFELETYNAKGNLARELSSEEYPNCQQGSLDLVV</sequence>
<organism evidence="2 3">
    <name type="scientific">Candidatus Desulfatibia profunda</name>
    <dbReference type="NCBI Taxonomy" id="2841695"/>
    <lineage>
        <taxon>Bacteria</taxon>
        <taxon>Pseudomonadati</taxon>
        <taxon>Thermodesulfobacteriota</taxon>
        <taxon>Desulfobacteria</taxon>
        <taxon>Desulfobacterales</taxon>
        <taxon>Desulfobacterales incertae sedis</taxon>
        <taxon>Candidatus Desulfatibia</taxon>
    </lineage>
</organism>
<accession>A0A8J6TMX8</accession>
<proteinExistence type="predicted"/>
<dbReference type="Proteomes" id="UP000603434">
    <property type="component" value="Unassembled WGS sequence"/>
</dbReference>
<evidence type="ECO:0000313" key="3">
    <source>
        <dbReference type="Proteomes" id="UP000603434"/>
    </source>
</evidence>
<dbReference type="EMBL" id="JACNJH010000171">
    <property type="protein sequence ID" value="MBC8362123.1"/>
    <property type="molecule type" value="Genomic_DNA"/>
</dbReference>
<name>A0A8J6TMX8_9BACT</name>
<evidence type="ECO:0000313" key="2">
    <source>
        <dbReference type="EMBL" id="MBC8362123.1"/>
    </source>
</evidence>
<comment type="caution">
    <text evidence="2">The sequence shown here is derived from an EMBL/GenBank/DDBJ whole genome shotgun (WGS) entry which is preliminary data.</text>
</comment>
<evidence type="ECO:0000256" key="1">
    <source>
        <dbReference type="SAM" id="MobiDB-lite"/>
    </source>
</evidence>
<gene>
    <name evidence="2" type="ORF">H8E23_12080</name>
</gene>
<dbReference type="AlphaFoldDB" id="A0A8J6TMX8"/>
<protein>
    <submittedName>
        <fullName evidence="2">Uncharacterized protein</fullName>
    </submittedName>
</protein>
<reference evidence="2 3" key="1">
    <citation type="submission" date="2020-08" db="EMBL/GenBank/DDBJ databases">
        <title>Bridging the membrane lipid divide: bacteria of the FCB group superphylum have the potential to synthesize archaeal ether lipids.</title>
        <authorList>
            <person name="Villanueva L."/>
            <person name="Von Meijenfeldt F.A.B."/>
            <person name="Westbye A.B."/>
            <person name="Yadav S."/>
            <person name="Hopmans E.C."/>
            <person name="Dutilh B.E."/>
            <person name="Sinninghe Damste J.S."/>
        </authorList>
    </citation>
    <scope>NUCLEOTIDE SEQUENCE [LARGE SCALE GENOMIC DNA]</scope>
    <source>
        <strain evidence="2">NIOZ-UU30</strain>
    </source>
</reference>
<feature type="region of interest" description="Disordered" evidence="1">
    <location>
        <begin position="21"/>
        <end position="42"/>
    </location>
</feature>